<evidence type="ECO:0000313" key="3">
    <source>
        <dbReference type="EMBL" id="HIQ68170.1"/>
    </source>
</evidence>
<feature type="transmembrane region" description="Helical" evidence="1">
    <location>
        <begin position="761"/>
        <end position="780"/>
    </location>
</feature>
<sequence length="787" mass="81968">MKKRLVSLLMALALCLSLLPATALAEGAPSGQVLYVGVVEISSAGYWTTDSNGSVTPYTEGGKPTDNYIHYDAENNVLTLHNATIKKSLPYSTDPPAGSYILGSAIGVFNQNGDAELTITLEGTNTIAEVGKGIYVLAISTGGATLTITGDGSLDASASQTGIWVQSNNGNGALFIQNAKVEATGTNTAGHGVNVQSSNSSTAALTVDGGSLTASGSPGILYDSVGSGTVPKTTALTISNSAIVDARGGGIGAGLLQDLKKVSPADDSVGIVFDGNEGTVYGDVTLQEDLEIAEGENLTIGENASLTVPEGKTLTNNGTVTTEEGGTLTNNGSLDCNHHFGGTATCTEKAKCDLCGAEFGDFLPHSLTKTEAKAPSCTEDGNEAYWTCGTCGKYFSDANGDTEIAKDSWIISAINHDWNDAVYTWSDDGSTCTATRTCKHDSDHTETAVATVTPAQTKAPTCTENGETTYTAVFEADWAMTQTKVLADIPATGHKLSKTEAKAPSCTEDGNEAYWTCGTCGKYFSDASGDTEIAKDSWILSPIGHDWNDAVYTWSDDGSTCTATRTCKHDSAHTETATATVTGAQTKAPTCTENGETTYTAVFEADWAMTQTKVLADIPATGHSLTKTEAKAPTCTEDGNQAYWTCGTCGKLFADAEGKTEITLADTVIPAAGHTLTKTEAKAATCTEAGNQAYWTCGTCGKLFADGEGKTEITLDSTVLPALGHDYKDGVCTRCNGKDPDYVPPTDPKAPAQTGETGNPVLWIFLMTLSLASIAVMTVLRRQKHRA</sequence>
<evidence type="ECO:0000313" key="4">
    <source>
        <dbReference type="Proteomes" id="UP000886796"/>
    </source>
</evidence>
<feature type="chain" id="PRO_5039335096" evidence="2">
    <location>
        <begin position="26"/>
        <end position="787"/>
    </location>
</feature>
<dbReference type="EMBL" id="DVFK01000089">
    <property type="protein sequence ID" value="HIQ68170.1"/>
    <property type="molecule type" value="Genomic_DNA"/>
</dbReference>
<dbReference type="Gene3D" id="2.160.20.20">
    <property type="match status" value="1"/>
</dbReference>
<keyword evidence="1" id="KW-0472">Membrane</keyword>
<gene>
    <name evidence="3" type="ORF">IAB74_06655</name>
</gene>
<proteinExistence type="predicted"/>
<accession>A0A9D0Z3C9</accession>
<feature type="signal peptide" evidence="2">
    <location>
        <begin position="1"/>
        <end position="25"/>
    </location>
</feature>
<keyword evidence="1" id="KW-1133">Transmembrane helix</keyword>
<reference evidence="3" key="1">
    <citation type="submission" date="2020-10" db="EMBL/GenBank/DDBJ databases">
        <authorList>
            <person name="Gilroy R."/>
        </authorList>
    </citation>
    <scope>NUCLEOTIDE SEQUENCE</scope>
    <source>
        <strain evidence="3">13361</strain>
    </source>
</reference>
<organism evidence="3 4">
    <name type="scientific">Candidatus Faecousia excrementigallinarum</name>
    <dbReference type="NCBI Taxonomy" id="2840806"/>
    <lineage>
        <taxon>Bacteria</taxon>
        <taxon>Bacillati</taxon>
        <taxon>Bacillota</taxon>
        <taxon>Clostridia</taxon>
        <taxon>Eubacteriales</taxon>
        <taxon>Oscillospiraceae</taxon>
        <taxon>Faecousia</taxon>
    </lineage>
</organism>
<dbReference type="InterPro" id="IPR012332">
    <property type="entry name" value="Autotransporter_pectin_lyase_C"/>
</dbReference>
<comment type="caution">
    <text evidence="3">The sequence shown here is derived from an EMBL/GenBank/DDBJ whole genome shotgun (WGS) entry which is preliminary data.</text>
</comment>
<keyword evidence="1" id="KW-0812">Transmembrane</keyword>
<dbReference type="AlphaFoldDB" id="A0A9D0Z3C9"/>
<evidence type="ECO:0000256" key="1">
    <source>
        <dbReference type="SAM" id="Phobius"/>
    </source>
</evidence>
<evidence type="ECO:0000256" key="2">
    <source>
        <dbReference type="SAM" id="SignalP"/>
    </source>
</evidence>
<dbReference type="Proteomes" id="UP000886796">
    <property type="component" value="Unassembled WGS sequence"/>
</dbReference>
<reference evidence="3" key="2">
    <citation type="journal article" date="2021" name="PeerJ">
        <title>Extensive microbial diversity within the chicken gut microbiome revealed by metagenomics and culture.</title>
        <authorList>
            <person name="Gilroy R."/>
            <person name="Ravi A."/>
            <person name="Getino M."/>
            <person name="Pursley I."/>
            <person name="Horton D.L."/>
            <person name="Alikhan N.F."/>
            <person name="Baker D."/>
            <person name="Gharbi K."/>
            <person name="Hall N."/>
            <person name="Watson M."/>
            <person name="Adriaenssens E.M."/>
            <person name="Foster-Nyarko E."/>
            <person name="Jarju S."/>
            <person name="Secka A."/>
            <person name="Antonio M."/>
            <person name="Oren A."/>
            <person name="Chaudhuri R.R."/>
            <person name="La Ragione R."/>
            <person name="Hildebrand F."/>
            <person name="Pallen M.J."/>
        </authorList>
    </citation>
    <scope>NUCLEOTIDE SEQUENCE</scope>
    <source>
        <strain evidence="3">13361</strain>
    </source>
</reference>
<protein>
    <submittedName>
        <fullName evidence="3">Uncharacterized protein</fullName>
    </submittedName>
</protein>
<keyword evidence="2" id="KW-0732">Signal</keyword>
<name>A0A9D0Z3C9_9FIRM</name>